<protein>
    <submittedName>
        <fullName evidence="1">Uncharacterized protein</fullName>
    </submittedName>
</protein>
<reference evidence="1 2" key="1">
    <citation type="journal article" date="2021" name="Elife">
        <title>Chloroplast acquisition without the gene transfer in kleptoplastic sea slugs, Plakobranchus ocellatus.</title>
        <authorList>
            <person name="Maeda T."/>
            <person name="Takahashi S."/>
            <person name="Yoshida T."/>
            <person name="Shimamura S."/>
            <person name="Takaki Y."/>
            <person name="Nagai Y."/>
            <person name="Toyoda A."/>
            <person name="Suzuki Y."/>
            <person name="Arimoto A."/>
            <person name="Ishii H."/>
            <person name="Satoh N."/>
            <person name="Nishiyama T."/>
            <person name="Hasebe M."/>
            <person name="Maruyama T."/>
            <person name="Minagawa J."/>
            <person name="Obokata J."/>
            <person name="Shigenobu S."/>
        </authorList>
    </citation>
    <scope>NUCLEOTIDE SEQUENCE [LARGE SCALE GENOMIC DNA]</scope>
</reference>
<dbReference type="AlphaFoldDB" id="A0AAV4DC83"/>
<dbReference type="Proteomes" id="UP000735302">
    <property type="component" value="Unassembled WGS sequence"/>
</dbReference>
<keyword evidence="2" id="KW-1185">Reference proteome</keyword>
<proteinExistence type="predicted"/>
<sequence>MSPSVDQSFCSFGPTVFRAIVRLDAMRMAGAQARLVKQRVPGETTDRLDKGADDKTFRNSETDDLKVIFRNREMFGHVTSVHACAIEKQWEISSVLRGSTIEIYGRHRWCRLDQR</sequence>
<accession>A0AAV4DC83</accession>
<evidence type="ECO:0000313" key="2">
    <source>
        <dbReference type="Proteomes" id="UP000735302"/>
    </source>
</evidence>
<dbReference type="EMBL" id="BLXT01007728">
    <property type="protein sequence ID" value="GFO41809.1"/>
    <property type="molecule type" value="Genomic_DNA"/>
</dbReference>
<evidence type="ECO:0000313" key="1">
    <source>
        <dbReference type="EMBL" id="GFO41809.1"/>
    </source>
</evidence>
<name>A0AAV4DC83_9GAST</name>
<comment type="caution">
    <text evidence="1">The sequence shown here is derived from an EMBL/GenBank/DDBJ whole genome shotgun (WGS) entry which is preliminary data.</text>
</comment>
<organism evidence="1 2">
    <name type="scientific">Plakobranchus ocellatus</name>
    <dbReference type="NCBI Taxonomy" id="259542"/>
    <lineage>
        <taxon>Eukaryota</taxon>
        <taxon>Metazoa</taxon>
        <taxon>Spiralia</taxon>
        <taxon>Lophotrochozoa</taxon>
        <taxon>Mollusca</taxon>
        <taxon>Gastropoda</taxon>
        <taxon>Heterobranchia</taxon>
        <taxon>Euthyneura</taxon>
        <taxon>Panpulmonata</taxon>
        <taxon>Sacoglossa</taxon>
        <taxon>Placobranchoidea</taxon>
        <taxon>Plakobranchidae</taxon>
        <taxon>Plakobranchus</taxon>
    </lineage>
</organism>
<gene>
    <name evidence="1" type="ORF">PoB_006831400</name>
</gene>